<dbReference type="RefSeq" id="NP_944044.1">
    <property type="nucleotide sequence ID" value="NC_005260.1"/>
</dbReference>
<name>Q76YS5_9CAUD</name>
<sequence>MFRVMFLVFVALLSGCGEPEKPIVVREVTAQATRYKPQEWRGKFYQAARVEFEYNGILVHTIETGSCTIVPEFKQETVVLLKAVYQSGIKYYIKDDSYQANFLAKYCY</sequence>
<dbReference type="EMBL" id="AY266303">
    <property type="protein sequence ID" value="AAQ17821.1"/>
    <property type="molecule type" value="Genomic_DNA"/>
</dbReference>
<reference evidence="1 2" key="1">
    <citation type="journal article" date="2001" name="J. Bacteriol.">
        <title>Phylogeny of the major head and tail genes of the wide-ranging T4-type bacteriophages.</title>
        <authorList>
            <person name="Tetart F."/>
            <person name="Desplats C."/>
            <person name="Kutateladze M."/>
            <person name="Monod C."/>
            <person name="Ackermann H.W."/>
            <person name="Krisch H.M."/>
        </authorList>
    </citation>
    <scope>NUCLEOTIDE SEQUENCE</scope>
</reference>
<protein>
    <submittedName>
        <fullName evidence="1">Uncharacterized protein</fullName>
    </submittedName>
</protein>
<gene>
    <name evidence="1" type="ORF">Aeh1ORF156c</name>
</gene>
<organism evidence="1 2">
    <name type="scientific">Aeromonas phage Aeh1</name>
    <dbReference type="NCBI Taxonomy" id="2880362"/>
    <lineage>
        <taxon>Viruses</taxon>
        <taxon>Duplodnaviria</taxon>
        <taxon>Heunggongvirae</taxon>
        <taxon>Uroviricota</taxon>
        <taxon>Caudoviricetes</taxon>
        <taxon>Pantevenvirales</taxon>
        <taxon>Straboviridae</taxon>
        <taxon>Cinqassovirus</taxon>
        <taxon>Cinqassovirus aeh1</taxon>
    </lineage>
</organism>
<keyword evidence="2" id="KW-1185">Reference proteome</keyword>
<accession>Q76YS5</accession>
<dbReference type="KEGG" id="vg:2658006"/>
<dbReference type="OrthoDB" id="32434at10239"/>
<evidence type="ECO:0000313" key="2">
    <source>
        <dbReference type="Proteomes" id="UP000002555"/>
    </source>
</evidence>
<dbReference type="Proteomes" id="UP000002555">
    <property type="component" value="Segment"/>
</dbReference>
<proteinExistence type="predicted"/>
<evidence type="ECO:0000313" key="1">
    <source>
        <dbReference type="EMBL" id="AAQ17821.1"/>
    </source>
</evidence>
<dbReference type="PROSITE" id="PS51257">
    <property type="entry name" value="PROKAR_LIPOPROTEIN"/>
    <property type="match status" value="1"/>
</dbReference>